<sequence length="133" mass="14888">MSHERERESNTSPPPTPAVPPRYVAFPPPQPHLVHTQGGVAYVAYPQPSLISDAPIVKVAPTFDPYPEYCPRCRVVVITSRVWDFGFCACIVLIVVLCMPPLWPLLILLCTHAVKDAHHYCPFCSTLLAIRKR</sequence>
<feature type="domain" description="LITAF" evidence="10">
    <location>
        <begin position="48"/>
        <end position="133"/>
    </location>
</feature>
<keyword evidence="5" id="KW-0479">Metal-binding</keyword>
<dbReference type="PANTHER" id="PTHR23292:SF6">
    <property type="entry name" value="FI16602P1-RELATED"/>
    <property type="match status" value="1"/>
</dbReference>
<protein>
    <recommendedName>
        <fullName evidence="10">LITAF domain-containing protein</fullName>
    </recommendedName>
</protein>
<keyword evidence="6" id="KW-0862">Zinc</keyword>
<keyword evidence="12" id="KW-1185">Reference proteome</keyword>
<feature type="region of interest" description="Disordered" evidence="8">
    <location>
        <begin position="1"/>
        <end position="20"/>
    </location>
</feature>
<evidence type="ECO:0000256" key="9">
    <source>
        <dbReference type="SAM" id="Phobius"/>
    </source>
</evidence>
<dbReference type="GO" id="GO:0031902">
    <property type="term" value="C:late endosome membrane"/>
    <property type="evidence" value="ECO:0007669"/>
    <property type="project" value="UniProtKB-SubCell"/>
</dbReference>
<evidence type="ECO:0000313" key="11">
    <source>
        <dbReference type="EMBL" id="CAJ0604010.1"/>
    </source>
</evidence>
<evidence type="ECO:0000256" key="4">
    <source>
        <dbReference type="ARBA" id="ARBA00005975"/>
    </source>
</evidence>
<comment type="similarity">
    <text evidence="4">Belongs to the CDIP1/LITAF family.</text>
</comment>
<gene>
    <name evidence="11" type="ORF">CYNAS_LOCUS15993</name>
</gene>
<evidence type="ECO:0000256" key="6">
    <source>
        <dbReference type="ARBA" id="ARBA00022833"/>
    </source>
</evidence>
<comment type="caution">
    <text evidence="11">The sequence shown here is derived from an EMBL/GenBank/DDBJ whole genome shotgun (WGS) entry which is preliminary data.</text>
</comment>
<evidence type="ECO:0000256" key="8">
    <source>
        <dbReference type="SAM" id="MobiDB-lite"/>
    </source>
</evidence>
<organism evidence="11 12">
    <name type="scientific">Cylicocyclus nassatus</name>
    <name type="common">Nematode worm</name>
    <dbReference type="NCBI Taxonomy" id="53992"/>
    <lineage>
        <taxon>Eukaryota</taxon>
        <taxon>Metazoa</taxon>
        <taxon>Ecdysozoa</taxon>
        <taxon>Nematoda</taxon>
        <taxon>Chromadorea</taxon>
        <taxon>Rhabditida</taxon>
        <taxon>Rhabditina</taxon>
        <taxon>Rhabditomorpha</taxon>
        <taxon>Strongyloidea</taxon>
        <taxon>Strongylidae</taxon>
        <taxon>Cylicocyclus</taxon>
    </lineage>
</organism>
<keyword evidence="9" id="KW-0812">Transmembrane</keyword>
<dbReference type="PANTHER" id="PTHR23292">
    <property type="entry name" value="LIPOPOLYSACCHARIDE-INDUCED TUMOR NECROSIS FACTOR-ALPHA FACTOR"/>
    <property type="match status" value="1"/>
</dbReference>
<evidence type="ECO:0000256" key="7">
    <source>
        <dbReference type="ARBA" id="ARBA00023136"/>
    </source>
</evidence>
<evidence type="ECO:0000256" key="2">
    <source>
        <dbReference type="ARBA" id="ARBA00004481"/>
    </source>
</evidence>
<dbReference type="InterPro" id="IPR037519">
    <property type="entry name" value="LITAF_fam"/>
</dbReference>
<proteinExistence type="inferred from homology"/>
<dbReference type="PROSITE" id="PS51837">
    <property type="entry name" value="LITAF"/>
    <property type="match status" value="1"/>
</dbReference>
<evidence type="ECO:0000313" key="12">
    <source>
        <dbReference type="Proteomes" id="UP001176961"/>
    </source>
</evidence>
<keyword evidence="9" id="KW-1133">Transmembrane helix</keyword>
<accession>A0AA36MB06</accession>
<dbReference type="Proteomes" id="UP001176961">
    <property type="component" value="Unassembled WGS sequence"/>
</dbReference>
<dbReference type="Pfam" id="PF10601">
    <property type="entry name" value="zf-LITAF-like"/>
    <property type="match status" value="1"/>
</dbReference>
<dbReference type="InterPro" id="IPR006629">
    <property type="entry name" value="LITAF"/>
</dbReference>
<dbReference type="GO" id="GO:0005765">
    <property type="term" value="C:lysosomal membrane"/>
    <property type="evidence" value="ECO:0007669"/>
    <property type="project" value="UniProtKB-SubCell"/>
</dbReference>
<dbReference type="AlphaFoldDB" id="A0AA36MB06"/>
<reference evidence="11" key="1">
    <citation type="submission" date="2023-07" db="EMBL/GenBank/DDBJ databases">
        <authorList>
            <consortium name="CYATHOMIX"/>
        </authorList>
    </citation>
    <scope>NUCLEOTIDE SEQUENCE</scope>
    <source>
        <strain evidence="11">N/A</strain>
    </source>
</reference>
<comment type="subcellular location">
    <subcellularLocation>
        <location evidence="2">Endosome membrane</location>
        <topology evidence="2">Peripheral membrane protein</topology>
    </subcellularLocation>
    <subcellularLocation>
        <location evidence="1">Late endosome membrane</location>
    </subcellularLocation>
    <subcellularLocation>
        <location evidence="3">Lysosome membrane</location>
        <topology evidence="3">Peripheral membrane protein</topology>
        <orientation evidence="3">Cytoplasmic side</orientation>
    </subcellularLocation>
</comment>
<evidence type="ECO:0000256" key="5">
    <source>
        <dbReference type="ARBA" id="ARBA00022723"/>
    </source>
</evidence>
<evidence type="ECO:0000259" key="10">
    <source>
        <dbReference type="PROSITE" id="PS51837"/>
    </source>
</evidence>
<dbReference type="SMART" id="SM00714">
    <property type="entry name" value="LITAF"/>
    <property type="match status" value="1"/>
</dbReference>
<dbReference type="EMBL" id="CATQJL010000305">
    <property type="protein sequence ID" value="CAJ0604010.1"/>
    <property type="molecule type" value="Genomic_DNA"/>
</dbReference>
<evidence type="ECO:0000256" key="1">
    <source>
        <dbReference type="ARBA" id="ARBA00004414"/>
    </source>
</evidence>
<evidence type="ECO:0000256" key="3">
    <source>
        <dbReference type="ARBA" id="ARBA00004630"/>
    </source>
</evidence>
<dbReference type="GO" id="GO:0008270">
    <property type="term" value="F:zinc ion binding"/>
    <property type="evidence" value="ECO:0007669"/>
    <property type="project" value="TreeGrafter"/>
</dbReference>
<keyword evidence="7 9" id="KW-0472">Membrane</keyword>
<name>A0AA36MB06_CYLNA</name>
<feature type="transmembrane region" description="Helical" evidence="9">
    <location>
        <begin position="82"/>
        <end position="103"/>
    </location>
</feature>